<feature type="chain" id="PRO_5004734452" evidence="9">
    <location>
        <begin position="23"/>
        <end position="235"/>
    </location>
</feature>
<name>V5GTB2_ANOGL</name>
<gene>
    <name evidence="11" type="primary">CO024</name>
</gene>
<dbReference type="PANTHER" id="PTHR13605">
    <property type="entry name" value="ER MEMBRANE PROTEIN COMPLEX SUBUNIT 7"/>
    <property type="match status" value="1"/>
</dbReference>
<evidence type="ECO:0000256" key="5">
    <source>
        <dbReference type="ARBA" id="ARBA00022989"/>
    </source>
</evidence>
<comment type="similarity">
    <text evidence="2">Belongs to the EMC7 family.</text>
</comment>
<dbReference type="InterPro" id="IPR039163">
    <property type="entry name" value="EMC7"/>
</dbReference>
<feature type="transmembrane region" description="Helical" evidence="8">
    <location>
        <begin position="153"/>
        <end position="173"/>
    </location>
</feature>
<dbReference type="KEGG" id="agb:108916814"/>
<protein>
    <submittedName>
        <fullName evidence="11">ER membrane protein complex subunit 7</fullName>
    </submittedName>
</protein>
<feature type="compositionally biased region" description="Basic residues" evidence="7">
    <location>
        <begin position="225"/>
        <end position="235"/>
    </location>
</feature>
<dbReference type="CTD" id="56851"/>
<comment type="subcellular location">
    <subcellularLocation>
        <location evidence="1">Membrane</location>
        <topology evidence="1">Single-pass membrane protein</topology>
    </subcellularLocation>
</comment>
<proteinExistence type="inferred from homology"/>
<dbReference type="InterPro" id="IPR013784">
    <property type="entry name" value="Carb-bd-like_fold"/>
</dbReference>
<dbReference type="GO" id="GO:0072546">
    <property type="term" value="C:EMC complex"/>
    <property type="evidence" value="ECO:0007669"/>
    <property type="project" value="TreeGrafter"/>
</dbReference>
<keyword evidence="5 8" id="KW-1133">Transmembrane helix</keyword>
<feature type="signal peptide" evidence="9">
    <location>
        <begin position="1"/>
        <end position="22"/>
    </location>
</feature>
<evidence type="ECO:0000256" key="8">
    <source>
        <dbReference type="SAM" id="Phobius"/>
    </source>
</evidence>
<dbReference type="EMBL" id="GALX01003574">
    <property type="protein sequence ID" value="JAB64892.1"/>
    <property type="molecule type" value="Transcribed_RNA"/>
</dbReference>
<accession>V5GTB2</accession>
<evidence type="ECO:0000256" key="1">
    <source>
        <dbReference type="ARBA" id="ARBA00004167"/>
    </source>
</evidence>
<reference evidence="11" key="1">
    <citation type="submission" date="2013-07" db="EMBL/GenBank/DDBJ databases">
        <title>Midgut Transcriptome Profiling of Anoplphora glabripennis, a Lignocellulose Degrading, Wood-Boring Cerambycid.</title>
        <authorList>
            <person name="Scully E.D."/>
            <person name="Hoover K."/>
            <person name="Carlson J.E."/>
            <person name="Tien M."/>
            <person name="Geib S.M."/>
        </authorList>
    </citation>
    <scope>NUCLEOTIDE SEQUENCE</scope>
</reference>
<dbReference type="GO" id="GO:0030246">
    <property type="term" value="F:carbohydrate binding"/>
    <property type="evidence" value="ECO:0007669"/>
    <property type="project" value="InterPro"/>
</dbReference>
<dbReference type="Gene3D" id="2.60.40.1120">
    <property type="entry name" value="Carboxypeptidase-like, regulatory domain"/>
    <property type="match status" value="1"/>
</dbReference>
<evidence type="ECO:0000256" key="3">
    <source>
        <dbReference type="ARBA" id="ARBA00022692"/>
    </source>
</evidence>
<dbReference type="InterPro" id="IPR019008">
    <property type="entry name" value="Beta_sandwich_EMC7"/>
</dbReference>
<feature type="region of interest" description="Disordered" evidence="7">
    <location>
        <begin position="205"/>
        <end position="235"/>
    </location>
</feature>
<dbReference type="AlphaFoldDB" id="V5GTB2"/>
<sequence>MNFIIRILFPFMLLCVSQYINAQASAEDESDTNRYTIEGRIFPLSDYQSSQGSWQANTRIHVNGGEYIGFVRKDGSFTVHNVPAGSYVVEALHPEYAFEPARVDINHKGKYRARKVNHIKTTEVIFVPYPLKMKALGRTKYFQIREQWRITDLLFNPMVMMMVLPLFLIMVLPKMMNDPDTKREMEQIQSMSKFELPEMSDMVSSFLAGSSQPEKADRTQGPNKKNQKLRKRLDK</sequence>
<keyword evidence="3 8" id="KW-0812">Transmembrane</keyword>
<dbReference type="GeneID" id="108916814"/>
<dbReference type="OrthoDB" id="27095at2759"/>
<evidence type="ECO:0000259" key="10">
    <source>
        <dbReference type="Pfam" id="PF09430"/>
    </source>
</evidence>
<evidence type="ECO:0000256" key="9">
    <source>
        <dbReference type="SAM" id="SignalP"/>
    </source>
</evidence>
<organism evidence="11">
    <name type="scientific">Anoplophora glabripennis</name>
    <name type="common">Asian longhorn beetle</name>
    <name type="synonym">Anoplophora nobilis</name>
    <dbReference type="NCBI Taxonomy" id="217634"/>
    <lineage>
        <taxon>Eukaryota</taxon>
        <taxon>Metazoa</taxon>
        <taxon>Ecdysozoa</taxon>
        <taxon>Arthropoda</taxon>
        <taxon>Hexapoda</taxon>
        <taxon>Insecta</taxon>
        <taxon>Pterygota</taxon>
        <taxon>Neoptera</taxon>
        <taxon>Endopterygota</taxon>
        <taxon>Coleoptera</taxon>
        <taxon>Polyphaga</taxon>
        <taxon>Cucujiformia</taxon>
        <taxon>Chrysomeloidea</taxon>
        <taxon>Cerambycidae</taxon>
        <taxon>Lamiinae</taxon>
        <taxon>Lamiini</taxon>
        <taxon>Anoplophora</taxon>
    </lineage>
</organism>
<keyword evidence="4 9" id="KW-0732">Signal</keyword>
<dbReference type="Pfam" id="PF09430">
    <property type="entry name" value="EMC7_beta-sandw"/>
    <property type="match status" value="1"/>
</dbReference>
<dbReference type="PANTHER" id="PTHR13605:SF4">
    <property type="entry name" value="ER MEMBRANE PROTEIN COMPLEX SUBUNIT 7"/>
    <property type="match status" value="1"/>
</dbReference>
<keyword evidence="6 8" id="KW-0472">Membrane</keyword>
<evidence type="ECO:0000256" key="4">
    <source>
        <dbReference type="ARBA" id="ARBA00022729"/>
    </source>
</evidence>
<evidence type="ECO:0000313" key="11">
    <source>
        <dbReference type="EMBL" id="JAB64892.1"/>
    </source>
</evidence>
<dbReference type="SUPFAM" id="SSF49452">
    <property type="entry name" value="Starch-binding domain-like"/>
    <property type="match status" value="1"/>
</dbReference>
<evidence type="ECO:0000256" key="6">
    <source>
        <dbReference type="ARBA" id="ARBA00023136"/>
    </source>
</evidence>
<feature type="domain" description="ER membrane protein complex subunit 7 beta-sandwich" evidence="10">
    <location>
        <begin position="51"/>
        <end position="161"/>
    </location>
</feature>
<evidence type="ECO:0000256" key="7">
    <source>
        <dbReference type="SAM" id="MobiDB-lite"/>
    </source>
</evidence>
<evidence type="ECO:0000256" key="2">
    <source>
        <dbReference type="ARBA" id="ARBA00008880"/>
    </source>
</evidence>